<reference evidence="7" key="1">
    <citation type="journal article" date="2019" name="Int. J. Syst. Evol. Microbiol.">
        <title>The Global Catalogue of Microorganisms (GCM) 10K type strain sequencing project: providing services to taxonomists for standard genome sequencing and annotation.</title>
        <authorList>
            <consortium name="The Broad Institute Genomics Platform"/>
            <consortium name="The Broad Institute Genome Sequencing Center for Infectious Disease"/>
            <person name="Wu L."/>
            <person name="Ma J."/>
        </authorList>
    </citation>
    <scope>NUCLEOTIDE SEQUENCE [LARGE SCALE GENOMIC DNA]</scope>
    <source>
        <strain evidence="7">KCTC 62192</strain>
    </source>
</reference>
<dbReference type="Pfam" id="PF00700">
    <property type="entry name" value="Flagellin_C"/>
    <property type="match status" value="1"/>
</dbReference>
<protein>
    <recommendedName>
        <fullName evidence="3">Flagellin</fullName>
    </recommendedName>
</protein>
<organism evidence="6 7">
    <name type="scientific">Acidimangrovimonas pyrenivorans</name>
    <dbReference type="NCBI Taxonomy" id="2030798"/>
    <lineage>
        <taxon>Bacteria</taxon>
        <taxon>Pseudomonadati</taxon>
        <taxon>Pseudomonadota</taxon>
        <taxon>Alphaproteobacteria</taxon>
        <taxon>Rhodobacterales</taxon>
        <taxon>Paracoccaceae</taxon>
        <taxon>Acidimangrovimonas</taxon>
    </lineage>
</organism>
<dbReference type="InterPro" id="IPR001029">
    <property type="entry name" value="Flagellin_N"/>
</dbReference>
<comment type="similarity">
    <text evidence="1 3">Belongs to the bacterial flagellin family.</text>
</comment>
<comment type="caution">
    <text evidence="6">The sequence shown here is derived from an EMBL/GenBank/DDBJ whole genome shotgun (WGS) entry which is preliminary data.</text>
</comment>
<evidence type="ECO:0000259" key="5">
    <source>
        <dbReference type="Pfam" id="PF00700"/>
    </source>
</evidence>
<dbReference type="Pfam" id="PF00669">
    <property type="entry name" value="Flagellin_N"/>
    <property type="match status" value="1"/>
</dbReference>
<dbReference type="RefSeq" id="WP_377835520.1">
    <property type="nucleotide sequence ID" value="NZ_JBHRSK010000026.1"/>
</dbReference>
<evidence type="ECO:0000313" key="6">
    <source>
        <dbReference type="EMBL" id="MFC2970499.1"/>
    </source>
</evidence>
<proteinExistence type="inferred from homology"/>
<comment type="subcellular location">
    <subcellularLocation>
        <location evidence="3">Secreted</location>
    </subcellularLocation>
    <subcellularLocation>
        <location evidence="3">Bacterial flagellum</location>
    </subcellularLocation>
</comment>
<dbReference type="InterPro" id="IPR046358">
    <property type="entry name" value="Flagellin_C"/>
</dbReference>
<evidence type="ECO:0000256" key="1">
    <source>
        <dbReference type="ARBA" id="ARBA00005709"/>
    </source>
</evidence>
<name>A0ABV7AM07_9RHOB</name>
<dbReference type="Gene3D" id="1.20.1330.10">
    <property type="entry name" value="f41 fragment of flagellin, N-terminal domain"/>
    <property type="match status" value="1"/>
</dbReference>
<comment type="function">
    <text evidence="3">Flagellin is the subunit protein which polymerizes to form the filaments of bacterial flagella.</text>
</comment>
<keyword evidence="7" id="KW-1185">Reference proteome</keyword>
<evidence type="ECO:0000313" key="7">
    <source>
        <dbReference type="Proteomes" id="UP001595443"/>
    </source>
</evidence>
<evidence type="ECO:0000259" key="4">
    <source>
        <dbReference type="Pfam" id="PF00669"/>
    </source>
</evidence>
<sequence length="362" mass="37954">MAVINIFNPLPTLQASLMGRRNVSKVTAELQNASKEVSTGLRADIYGDLGQRAAITLSLRSRMDRTDAFVTSNKLLNNKLDVVSSAAGQAQQAAQDFLSLAVANVDSPGTTASTLQQQARAALQAVTNALNANYAGEYLFSGTATDKAALQEYTKTNPATGLSPKDVIDGIVAGGPTSAADAAAKLAQLDAVFSSTNTANPNQNFEATFYGGTPAQDASGNPNPRLSAQIAEGQTISYGIQANDPAVRDVLKGLTMIASTDVSKITDPAAYKAWMKSAVGALSSGTEGLTQAQAQLGSRQQLVQDTQTRQEDLKAVYNSRIAGYEAVDPYEAASRMSALQTQLNATYSATAQLSKLSLLNYL</sequence>
<keyword evidence="2 3" id="KW-0975">Bacterial flagellum</keyword>
<dbReference type="PANTHER" id="PTHR42792">
    <property type="entry name" value="FLAGELLIN"/>
    <property type="match status" value="1"/>
</dbReference>
<dbReference type="EMBL" id="JBHRSK010000026">
    <property type="protein sequence ID" value="MFC2970499.1"/>
    <property type="molecule type" value="Genomic_DNA"/>
</dbReference>
<dbReference type="SUPFAM" id="SSF64518">
    <property type="entry name" value="Phase 1 flagellin"/>
    <property type="match status" value="1"/>
</dbReference>
<keyword evidence="6" id="KW-0969">Cilium</keyword>
<dbReference type="PANTHER" id="PTHR42792:SF1">
    <property type="entry name" value="FLAGELLAR HOOK-ASSOCIATED PROTEIN 3"/>
    <property type="match status" value="1"/>
</dbReference>
<evidence type="ECO:0000256" key="2">
    <source>
        <dbReference type="ARBA" id="ARBA00023143"/>
    </source>
</evidence>
<keyword evidence="3" id="KW-0964">Secreted</keyword>
<gene>
    <name evidence="6" type="ORF">ACFOES_20575</name>
</gene>
<feature type="domain" description="Flagellin C-terminal" evidence="5">
    <location>
        <begin position="286"/>
        <end position="362"/>
    </location>
</feature>
<keyword evidence="6" id="KW-0966">Cell projection</keyword>
<evidence type="ECO:0000256" key="3">
    <source>
        <dbReference type="RuleBase" id="RU362073"/>
    </source>
</evidence>
<keyword evidence="6" id="KW-0282">Flagellum</keyword>
<feature type="domain" description="Flagellin N-terminal" evidence="4">
    <location>
        <begin position="12"/>
        <end position="145"/>
    </location>
</feature>
<dbReference type="Proteomes" id="UP001595443">
    <property type="component" value="Unassembled WGS sequence"/>
</dbReference>
<dbReference type="InterPro" id="IPR001492">
    <property type="entry name" value="Flagellin"/>
</dbReference>
<accession>A0ABV7AM07</accession>